<feature type="region of interest" description="Disordered" evidence="1">
    <location>
        <begin position="1"/>
        <end position="118"/>
    </location>
</feature>
<feature type="compositionally biased region" description="Basic and acidic residues" evidence="1">
    <location>
        <begin position="60"/>
        <end position="87"/>
    </location>
</feature>
<protein>
    <submittedName>
        <fullName evidence="2">Uncharacterized protein</fullName>
    </submittedName>
</protein>
<feature type="compositionally biased region" description="Acidic residues" evidence="1">
    <location>
        <begin position="101"/>
        <end position="118"/>
    </location>
</feature>
<dbReference type="AlphaFoldDB" id="A0A9P6HKF1"/>
<comment type="caution">
    <text evidence="2">The sequence shown here is derived from an EMBL/GenBank/DDBJ whole genome shotgun (WGS) entry which is preliminary data.</text>
</comment>
<dbReference type="Proteomes" id="UP000736335">
    <property type="component" value="Unassembled WGS sequence"/>
</dbReference>
<evidence type="ECO:0000313" key="3">
    <source>
        <dbReference type="Proteomes" id="UP000736335"/>
    </source>
</evidence>
<evidence type="ECO:0000256" key="1">
    <source>
        <dbReference type="SAM" id="MobiDB-lite"/>
    </source>
</evidence>
<feature type="compositionally biased region" description="Polar residues" evidence="1">
    <location>
        <begin position="1"/>
        <end position="10"/>
    </location>
</feature>
<reference evidence="2" key="2">
    <citation type="submission" date="2020-11" db="EMBL/GenBank/DDBJ databases">
        <authorList>
            <consortium name="DOE Joint Genome Institute"/>
            <person name="Kuo A."/>
            <person name="Miyauchi S."/>
            <person name="Kiss E."/>
            <person name="Drula E."/>
            <person name="Kohler A."/>
            <person name="Sanchez-Garcia M."/>
            <person name="Andreopoulos B."/>
            <person name="Barry K.W."/>
            <person name="Bonito G."/>
            <person name="Buee M."/>
            <person name="Carver A."/>
            <person name="Chen C."/>
            <person name="Cichocki N."/>
            <person name="Clum A."/>
            <person name="Culley D."/>
            <person name="Crous P.W."/>
            <person name="Fauchery L."/>
            <person name="Girlanda M."/>
            <person name="Hayes R."/>
            <person name="Keri Z."/>
            <person name="Labutti K."/>
            <person name="Lipzen A."/>
            <person name="Lombard V."/>
            <person name="Magnuson J."/>
            <person name="Maillard F."/>
            <person name="Morin E."/>
            <person name="Murat C."/>
            <person name="Nolan M."/>
            <person name="Ohm R."/>
            <person name="Pangilinan J."/>
            <person name="Pereira M."/>
            <person name="Perotto S."/>
            <person name="Peter M."/>
            <person name="Riley R."/>
            <person name="Sitrit Y."/>
            <person name="Stielow B."/>
            <person name="Szollosi G."/>
            <person name="Zifcakova L."/>
            <person name="Stursova M."/>
            <person name="Spatafora J.W."/>
            <person name="Tedersoo L."/>
            <person name="Vaario L.-M."/>
            <person name="Yamada A."/>
            <person name="Yan M."/>
            <person name="Wang P."/>
            <person name="Xu J."/>
            <person name="Bruns T."/>
            <person name="Baldrian P."/>
            <person name="Vilgalys R."/>
            <person name="Henrissat B."/>
            <person name="Grigoriev I.V."/>
            <person name="Hibbett D."/>
            <person name="Nagy L.G."/>
            <person name="Martin F.M."/>
        </authorList>
    </citation>
    <scope>NUCLEOTIDE SEQUENCE</scope>
    <source>
        <strain evidence="2">UH-Tt-Lm1</strain>
    </source>
</reference>
<proteinExistence type="predicted"/>
<name>A0A9P6HKF1_9AGAM</name>
<organism evidence="2 3">
    <name type="scientific">Thelephora terrestris</name>
    <dbReference type="NCBI Taxonomy" id="56493"/>
    <lineage>
        <taxon>Eukaryota</taxon>
        <taxon>Fungi</taxon>
        <taxon>Dikarya</taxon>
        <taxon>Basidiomycota</taxon>
        <taxon>Agaricomycotina</taxon>
        <taxon>Agaricomycetes</taxon>
        <taxon>Thelephorales</taxon>
        <taxon>Thelephoraceae</taxon>
        <taxon>Thelephora</taxon>
    </lineage>
</organism>
<accession>A0A9P6HKF1</accession>
<evidence type="ECO:0000313" key="2">
    <source>
        <dbReference type="EMBL" id="KAF9788679.1"/>
    </source>
</evidence>
<dbReference type="EMBL" id="WIUZ02000004">
    <property type="protein sequence ID" value="KAF9788679.1"/>
    <property type="molecule type" value="Genomic_DNA"/>
</dbReference>
<reference evidence="2" key="1">
    <citation type="journal article" date="2020" name="Nat. Commun.">
        <title>Large-scale genome sequencing of mycorrhizal fungi provides insights into the early evolution of symbiotic traits.</title>
        <authorList>
            <person name="Miyauchi S."/>
            <person name="Kiss E."/>
            <person name="Kuo A."/>
            <person name="Drula E."/>
            <person name="Kohler A."/>
            <person name="Sanchez-Garcia M."/>
            <person name="Morin E."/>
            <person name="Andreopoulos B."/>
            <person name="Barry K.W."/>
            <person name="Bonito G."/>
            <person name="Buee M."/>
            <person name="Carver A."/>
            <person name="Chen C."/>
            <person name="Cichocki N."/>
            <person name="Clum A."/>
            <person name="Culley D."/>
            <person name="Crous P.W."/>
            <person name="Fauchery L."/>
            <person name="Girlanda M."/>
            <person name="Hayes R.D."/>
            <person name="Keri Z."/>
            <person name="LaButti K."/>
            <person name="Lipzen A."/>
            <person name="Lombard V."/>
            <person name="Magnuson J."/>
            <person name="Maillard F."/>
            <person name="Murat C."/>
            <person name="Nolan M."/>
            <person name="Ohm R.A."/>
            <person name="Pangilinan J."/>
            <person name="Pereira M.F."/>
            <person name="Perotto S."/>
            <person name="Peter M."/>
            <person name="Pfister S."/>
            <person name="Riley R."/>
            <person name="Sitrit Y."/>
            <person name="Stielow J.B."/>
            <person name="Szollosi G."/>
            <person name="Zifcakova L."/>
            <person name="Stursova M."/>
            <person name="Spatafora J.W."/>
            <person name="Tedersoo L."/>
            <person name="Vaario L.M."/>
            <person name="Yamada A."/>
            <person name="Yan M."/>
            <person name="Wang P."/>
            <person name="Xu J."/>
            <person name="Bruns T."/>
            <person name="Baldrian P."/>
            <person name="Vilgalys R."/>
            <person name="Dunand C."/>
            <person name="Henrissat B."/>
            <person name="Grigoriev I.V."/>
            <person name="Hibbett D."/>
            <person name="Nagy L.G."/>
            <person name="Martin F.M."/>
        </authorList>
    </citation>
    <scope>NUCLEOTIDE SEQUENCE</scope>
    <source>
        <strain evidence="2">UH-Tt-Lm1</strain>
    </source>
</reference>
<sequence length="234" mass="26955">MSFMLSTSPSAHCLPRASQPPPSSPLSPNYGSFSPIPRTPTRHRQYKNRDFSSPTPGQENPRKTFLREQFKKRCIERAQKARHDQVRSKRTSSNMLSSDGFDYEEDAEMEESENAEDDVLDDELFRRIMASARNKQRHNFLLSYQLEVGSSLDPDMEDISRWEHELEVSPQKPPVGLPQDVPEDFDDEELAQYAEEFTKGELEEAVDEYFHLSDWDGIDDAAFAAALENQEMQM</sequence>
<keyword evidence="3" id="KW-1185">Reference proteome</keyword>
<gene>
    <name evidence="2" type="ORF">BJ322DRAFT_1050426</name>
</gene>
<dbReference type="OrthoDB" id="3268127at2759"/>